<keyword evidence="3" id="KW-1015">Disulfide bond</keyword>
<dbReference type="EMBL" id="JAIWYP010000005">
    <property type="protein sequence ID" value="KAH3826181.1"/>
    <property type="molecule type" value="Genomic_DNA"/>
</dbReference>
<dbReference type="PROSITE" id="PS50835">
    <property type="entry name" value="IG_LIKE"/>
    <property type="match status" value="3"/>
</dbReference>
<comment type="subcellular location">
    <subcellularLocation>
        <location evidence="1">Membrane</location>
        <topology evidence="1">Single-pass type I membrane protein</topology>
    </subcellularLocation>
</comment>
<feature type="domain" description="Ig-like" evidence="6">
    <location>
        <begin position="251"/>
        <end position="298"/>
    </location>
</feature>
<proteinExistence type="predicted"/>
<dbReference type="PANTHER" id="PTHR11640">
    <property type="entry name" value="NEPHRIN"/>
    <property type="match status" value="1"/>
</dbReference>
<keyword evidence="4" id="KW-0325">Glycoprotein</keyword>
<evidence type="ECO:0000256" key="3">
    <source>
        <dbReference type="ARBA" id="ARBA00023157"/>
    </source>
</evidence>
<dbReference type="Gene3D" id="2.60.40.10">
    <property type="entry name" value="Immunoglobulins"/>
    <property type="match status" value="2"/>
</dbReference>
<dbReference type="InterPro" id="IPR007110">
    <property type="entry name" value="Ig-like_dom"/>
</dbReference>
<keyword evidence="8" id="KW-1185">Reference proteome</keyword>
<feature type="domain" description="Ig-like" evidence="6">
    <location>
        <begin position="131"/>
        <end position="232"/>
    </location>
</feature>
<dbReference type="Proteomes" id="UP000828390">
    <property type="component" value="Unassembled WGS sequence"/>
</dbReference>
<feature type="domain" description="Ig-like" evidence="6">
    <location>
        <begin position="20"/>
        <end position="123"/>
    </location>
</feature>
<keyword evidence="5" id="KW-0393">Immunoglobulin domain</keyword>
<keyword evidence="2" id="KW-0472">Membrane</keyword>
<evidence type="ECO:0000259" key="6">
    <source>
        <dbReference type="PROSITE" id="PS50835"/>
    </source>
</evidence>
<dbReference type="SMART" id="SM00409">
    <property type="entry name" value="IG"/>
    <property type="match status" value="2"/>
</dbReference>
<dbReference type="InterPro" id="IPR013783">
    <property type="entry name" value="Ig-like_fold"/>
</dbReference>
<accession>A0A9D4H364</accession>
<evidence type="ECO:0000313" key="7">
    <source>
        <dbReference type="EMBL" id="KAH3826181.1"/>
    </source>
</evidence>
<organism evidence="7 8">
    <name type="scientific">Dreissena polymorpha</name>
    <name type="common">Zebra mussel</name>
    <name type="synonym">Mytilus polymorpha</name>
    <dbReference type="NCBI Taxonomy" id="45954"/>
    <lineage>
        <taxon>Eukaryota</taxon>
        <taxon>Metazoa</taxon>
        <taxon>Spiralia</taxon>
        <taxon>Lophotrochozoa</taxon>
        <taxon>Mollusca</taxon>
        <taxon>Bivalvia</taxon>
        <taxon>Autobranchia</taxon>
        <taxon>Heteroconchia</taxon>
        <taxon>Euheterodonta</taxon>
        <taxon>Imparidentia</taxon>
        <taxon>Neoheterodontei</taxon>
        <taxon>Myida</taxon>
        <taxon>Dreissenoidea</taxon>
        <taxon>Dreissenidae</taxon>
        <taxon>Dreissena</taxon>
    </lineage>
</organism>
<dbReference type="GO" id="GO:0050839">
    <property type="term" value="F:cell adhesion molecule binding"/>
    <property type="evidence" value="ECO:0007669"/>
    <property type="project" value="TreeGrafter"/>
</dbReference>
<evidence type="ECO:0000313" key="8">
    <source>
        <dbReference type="Proteomes" id="UP000828390"/>
    </source>
</evidence>
<dbReference type="InterPro" id="IPR003599">
    <property type="entry name" value="Ig_sub"/>
</dbReference>
<dbReference type="GO" id="GO:0098609">
    <property type="term" value="P:cell-cell adhesion"/>
    <property type="evidence" value="ECO:0007669"/>
    <property type="project" value="TreeGrafter"/>
</dbReference>
<dbReference type="InterPro" id="IPR051275">
    <property type="entry name" value="Cell_adhesion_signaling"/>
</dbReference>
<dbReference type="PANTHER" id="PTHR11640:SF31">
    <property type="entry name" value="IRREGULAR CHIASM C-ROUGHEST PROTEIN-RELATED"/>
    <property type="match status" value="1"/>
</dbReference>
<evidence type="ECO:0000256" key="4">
    <source>
        <dbReference type="ARBA" id="ARBA00023180"/>
    </source>
</evidence>
<name>A0A9D4H364_DREPO</name>
<dbReference type="AlphaFoldDB" id="A0A9D4H364"/>
<dbReference type="InterPro" id="IPR036179">
    <property type="entry name" value="Ig-like_dom_sf"/>
</dbReference>
<dbReference type="GO" id="GO:0005911">
    <property type="term" value="C:cell-cell junction"/>
    <property type="evidence" value="ECO:0007669"/>
    <property type="project" value="TreeGrafter"/>
</dbReference>
<reference evidence="7" key="1">
    <citation type="journal article" date="2019" name="bioRxiv">
        <title>The Genome of the Zebra Mussel, Dreissena polymorpha: A Resource for Invasive Species Research.</title>
        <authorList>
            <person name="McCartney M.A."/>
            <person name="Auch B."/>
            <person name="Kono T."/>
            <person name="Mallez S."/>
            <person name="Zhang Y."/>
            <person name="Obille A."/>
            <person name="Becker A."/>
            <person name="Abrahante J.E."/>
            <person name="Garbe J."/>
            <person name="Badalamenti J.P."/>
            <person name="Herman A."/>
            <person name="Mangelson H."/>
            <person name="Liachko I."/>
            <person name="Sullivan S."/>
            <person name="Sone E.D."/>
            <person name="Koren S."/>
            <person name="Silverstein K.A.T."/>
            <person name="Beckman K.B."/>
            <person name="Gohl D.M."/>
        </authorList>
    </citation>
    <scope>NUCLEOTIDE SEQUENCE</scope>
    <source>
        <strain evidence="7">Duluth1</strain>
        <tissue evidence="7">Whole animal</tissue>
    </source>
</reference>
<evidence type="ECO:0000256" key="1">
    <source>
        <dbReference type="ARBA" id="ARBA00004479"/>
    </source>
</evidence>
<comment type="caution">
    <text evidence="7">The sequence shown here is derived from an EMBL/GenBank/DDBJ whole genome shotgun (WGS) entry which is preliminary data.</text>
</comment>
<reference evidence="7" key="2">
    <citation type="submission" date="2020-11" db="EMBL/GenBank/DDBJ databases">
        <authorList>
            <person name="McCartney M.A."/>
            <person name="Auch B."/>
            <person name="Kono T."/>
            <person name="Mallez S."/>
            <person name="Becker A."/>
            <person name="Gohl D.M."/>
            <person name="Silverstein K.A.T."/>
            <person name="Koren S."/>
            <person name="Bechman K.B."/>
            <person name="Herman A."/>
            <person name="Abrahante J.E."/>
            <person name="Garbe J."/>
        </authorList>
    </citation>
    <scope>NUCLEOTIDE SEQUENCE</scope>
    <source>
        <strain evidence="7">Duluth1</strain>
        <tissue evidence="7">Whole animal</tissue>
    </source>
</reference>
<evidence type="ECO:0000256" key="5">
    <source>
        <dbReference type="ARBA" id="ARBA00023319"/>
    </source>
</evidence>
<gene>
    <name evidence="7" type="ORF">DPMN_128077</name>
</gene>
<protein>
    <recommendedName>
        <fullName evidence="6">Ig-like domain-containing protein</fullName>
    </recommendedName>
</protein>
<dbReference type="GO" id="GO:0005886">
    <property type="term" value="C:plasma membrane"/>
    <property type="evidence" value="ECO:0007669"/>
    <property type="project" value="TreeGrafter"/>
</dbReference>
<dbReference type="SUPFAM" id="SSF48726">
    <property type="entry name" value="Immunoglobulin"/>
    <property type="match status" value="2"/>
</dbReference>
<evidence type="ECO:0000256" key="2">
    <source>
        <dbReference type="ARBA" id="ARBA00023136"/>
    </source>
</evidence>
<sequence length="298" mass="32845">MRRTFRISNVLCKEVTTQNPKLVADKVIVAENSSLTLTCILPRAVVPTAWLRNGLGSILRTGFLEGKCVSDPSPLPEGFNYACVNATLTTLTILRVNLSHDGDRWQCSVNTDGGVSTFSNNITIHVQAQQPILQPAPTTTVMEGQNLTLVCSYTGSVTITDVIWNENGRSLGVMRVLPANPCALYSDLRNTSEYSSQCRGNNVFAVTIIRVNRSRNNTFWNCEMLVGETYVSTLKTSIQVNVSINDLQISPTFDPVLLIVNQRTTFKCTSDFGSPSPSIFWFKDNATEEATSILQLPR</sequence>